<dbReference type="AlphaFoldDB" id="A0A1X0QXW5"/>
<organism evidence="2">
    <name type="scientific">Rhizopus microsporus var. microsporus</name>
    <dbReference type="NCBI Taxonomy" id="86635"/>
    <lineage>
        <taxon>Eukaryota</taxon>
        <taxon>Fungi</taxon>
        <taxon>Fungi incertae sedis</taxon>
        <taxon>Mucoromycota</taxon>
        <taxon>Mucoromycotina</taxon>
        <taxon>Mucoromycetes</taxon>
        <taxon>Mucorales</taxon>
        <taxon>Mucorineae</taxon>
        <taxon>Rhizopodaceae</taxon>
        <taxon>Rhizopus</taxon>
    </lineage>
</organism>
<name>A0A1X0QXW5_RHIZD</name>
<feature type="compositionally biased region" description="Polar residues" evidence="1">
    <location>
        <begin position="1"/>
        <end position="19"/>
    </location>
</feature>
<dbReference type="EMBL" id="KV921966">
    <property type="protein sequence ID" value="ORE04607.1"/>
    <property type="molecule type" value="Genomic_DNA"/>
</dbReference>
<dbReference type="VEuPathDB" id="FungiDB:BCV72DRAFT_337144"/>
<accession>A0A1X0QXW5</accession>
<sequence length="67" mass="7291">MSQLNNIEHPADTSSGTHNTEPRKRKLNSPKPIDLGEPLLQLSIDPTSSTSRLASSEVGFDPANYTK</sequence>
<evidence type="ECO:0000256" key="1">
    <source>
        <dbReference type="SAM" id="MobiDB-lite"/>
    </source>
</evidence>
<reference evidence="2" key="1">
    <citation type="journal article" date="2016" name="Proc. Natl. Acad. Sci. U.S.A.">
        <title>Lipid metabolic changes in an early divergent fungus govern the establishment of a mutualistic symbiosis with endobacteria.</title>
        <authorList>
            <person name="Lastovetsky O.A."/>
            <person name="Gaspar M.L."/>
            <person name="Mondo S.J."/>
            <person name="LaButti K.M."/>
            <person name="Sandor L."/>
            <person name="Grigoriev I.V."/>
            <person name="Henry S.A."/>
            <person name="Pawlowska T.E."/>
        </authorList>
    </citation>
    <scope>NUCLEOTIDE SEQUENCE [LARGE SCALE GENOMIC DNA]</scope>
    <source>
        <strain evidence="2">ATCC 52814</strain>
    </source>
</reference>
<feature type="compositionally biased region" description="Polar residues" evidence="1">
    <location>
        <begin position="44"/>
        <end position="54"/>
    </location>
</feature>
<evidence type="ECO:0000313" key="2">
    <source>
        <dbReference type="EMBL" id="ORE04607.1"/>
    </source>
</evidence>
<dbReference type="Proteomes" id="UP000242414">
    <property type="component" value="Unassembled WGS sequence"/>
</dbReference>
<protein>
    <submittedName>
        <fullName evidence="2">Uncharacterized protein</fullName>
    </submittedName>
</protein>
<feature type="region of interest" description="Disordered" evidence="1">
    <location>
        <begin position="1"/>
        <end position="67"/>
    </location>
</feature>
<gene>
    <name evidence="2" type="ORF">BCV72DRAFT_337144</name>
</gene>
<proteinExistence type="predicted"/>